<evidence type="ECO:0000259" key="14">
    <source>
        <dbReference type="Pfam" id="PF02737"/>
    </source>
</evidence>
<dbReference type="InterPro" id="IPR008927">
    <property type="entry name" value="6-PGluconate_DH-like_C_sf"/>
</dbReference>
<evidence type="ECO:0000256" key="5">
    <source>
        <dbReference type="ARBA" id="ARBA00022832"/>
    </source>
</evidence>
<dbReference type="Proteomes" id="UP000034098">
    <property type="component" value="Unassembled WGS sequence"/>
</dbReference>
<evidence type="ECO:0000256" key="11">
    <source>
        <dbReference type="ARBA" id="ARBA00023268"/>
    </source>
</evidence>
<dbReference type="FunFam" id="3.40.50.720:FF:000009">
    <property type="entry name" value="Fatty oxidation complex, alpha subunit"/>
    <property type="match status" value="1"/>
</dbReference>
<evidence type="ECO:0000259" key="13">
    <source>
        <dbReference type="Pfam" id="PF00725"/>
    </source>
</evidence>
<comment type="similarity">
    <text evidence="3">In the central section; belongs to the 3-hydroxyacyl-CoA dehydrogenase family.</text>
</comment>
<keyword evidence="6" id="KW-0442">Lipid degradation</keyword>
<evidence type="ECO:0000256" key="12">
    <source>
        <dbReference type="ARBA" id="ARBA00049556"/>
    </source>
</evidence>
<evidence type="ECO:0000256" key="2">
    <source>
        <dbReference type="ARBA" id="ARBA00005086"/>
    </source>
</evidence>
<evidence type="ECO:0000256" key="7">
    <source>
        <dbReference type="ARBA" id="ARBA00023002"/>
    </source>
</evidence>
<comment type="catalytic activity">
    <reaction evidence="12">
        <text>a (3S)-3-hydroxyacyl-CoA + NAD(+) = a 3-oxoacyl-CoA + NADH + H(+)</text>
        <dbReference type="Rhea" id="RHEA:22432"/>
        <dbReference type="ChEBI" id="CHEBI:15378"/>
        <dbReference type="ChEBI" id="CHEBI:57318"/>
        <dbReference type="ChEBI" id="CHEBI:57540"/>
        <dbReference type="ChEBI" id="CHEBI:57945"/>
        <dbReference type="ChEBI" id="CHEBI:90726"/>
        <dbReference type="EC" id="1.1.1.35"/>
    </reaction>
</comment>
<keyword evidence="7" id="KW-0560">Oxidoreductase</keyword>
<dbReference type="UniPathway" id="UPA00659"/>
<evidence type="ECO:0000256" key="6">
    <source>
        <dbReference type="ARBA" id="ARBA00022963"/>
    </source>
</evidence>
<evidence type="ECO:0000313" key="16">
    <source>
        <dbReference type="Proteomes" id="UP000034098"/>
    </source>
</evidence>
<dbReference type="PANTHER" id="PTHR43612:SF3">
    <property type="entry name" value="TRIFUNCTIONAL ENZYME SUBUNIT ALPHA, MITOCHONDRIAL"/>
    <property type="match status" value="1"/>
</dbReference>
<dbReference type="Pfam" id="PF00378">
    <property type="entry name" value="ECH_1"/>
    <property type="match status" value="1"/>
</dbReference>
<gene>
    <name evidence="15" type="primary">fadJ</name>
    <name evidence="15" type="ORF">RS82_02385</name>
</gene>
<dbReference type="SUPFAM" id="SSF51735">
    <property type="entry name" value="NAD(P)-binding Rossmann-fold domains"/>
    <property type="match status" value="1"/>
</dbReference>
<dbReference type="SUPFAM" id="SSF48179">
    <property type="entry name" value="6-phosphogluconate dehydrogenase C-terminal domain-like"/>
    <property type="match status" value="2"/>
</dbReference>
<dbReference type="InterPro" id="IPR029045">
    <property type="entry name" value="ClpP/crotonase-like_dom_sf"/>
</dbReference>
<dbReference type="InterPro" id="IPR001753">
    <property type="entry name" value="Enoyl-CoA_hydra/iso"/>
</dbReference>
<proteinExistence type="inferred from homology"/>
<dbReference type="GO" id="GO:0070403">
    <property type="term" value="F:NAD+ binding"/>
    <property type="evidence" value="ECO:0007669"/>
    <property type="project" value="InterPro"/>
</dbReference>
<dbReference type="FunFam" id="1.10.1040.50:FF:000005">
    <property type="entry name" value="Probable 3-hydroxyacyl-CoA dehydrogenase"/>
    <property type="match status" value="1"/>
</dbReference>
<keyword evidence="5" id="KW-0276">Fatty acid metabolism</keyword>
<dbReference type="PATRIC" id="fig|69370.6.peg.2428"/>
<comment type="similarity">
    <text evidence="4">Belongs to the 3-hydroxyacyl-CoA dehydrogenase family.</text>
</comment>
<keyword evidence="10" id="KW-0456">Lyase</keyword>
<comment type="pathway">
    <text evidence="2">Lipid metabolism; butanoate metabolism.</text>
</comment>
<feature type="domain" description="3-hydroxyacyl-CoA dehydrogenase C-terminal" evidence="13">
    <location>
        <begin position="510"/>
        <end position="610"/>
    </location>
</feature>
<dbReference type="Pfam" id="PF00725">
    <property type="entry name" value="3HCDH"/>
    <property type="match status" value="1"/>
</dbReference>
<reference evidence="15 16" key="1">
    <citation type="submission" date="2015-02" db="EMBL/GenBank/DDBJ databases">
        <title>Draft genome sequences of ten Microbacterium spp. with emphasis on heavy metal contaminated environments.</title>
        <authorList>
            <person name="Corretto E."/>
        </authorList>
    </citation>
    <scope>NUCLEOTIDE SEQUENCE [LARGE SCALE GENOMIC DNA]</scope>
    <source>
        <strain evidence="15 16">DSM 8608</strain>
    </source>
</reference>
<accession>A0A0M2HAS8</accession>
<comment type="pathway">
    <text evidence="1">Lipid metabolism; fatty acid beta-oxidation.</text>
</comment>
<protein>
    <submittedName>
        <fullName evidence="15">Fatty acid oxidation complex subunit alpha</fullName>
    </submittedName>
</protein>
<dbReference type="Gene3D" id="1.10.1040.50">
    <property type="match status" value="1"/>
</dbReference>
<dbReference type="AlphaFoldDB" id="A0A0M2HAS8"/>
<dbReference type="InterPro" id="IPR006176">
    <property type="entry name" value="3-OHacyl-CoA_DH_NAD-bd"/>
</dbReference>
<evidence type="ECO:0000256" key="4">
    <source>
        <dbReference type="ARBA" id="ARBA00009463"/>
    </source>
</evidence>
<evidence type="ECO:0000256" key="8">
    <source>
        <dbReference type="ARBA" id="ARBA00023027"/>
    </source>
</evidence>
<dbReference type="EMBL" id="JYJA01000036">
    <property type="protein sequence ID" value="KJL41769.1"/>
    <property type="molecule type" value="Genomic_DNA"/>
</dbReference>
<feature type="domain" description="3-hydroxyacyl-CoA dehydrogenase NAD binding" evidence="14">
    <location>
        <begin position="329"/>
        <end position="507"/>
    </location>
</feature>
<dbReference type="InterPro" id="IPR006108">
    <property type="entry name" value="3HC_DH_C"/>
</dbReference>
<dbReference type="Gene3D" id="3.90.226.10">
    <property type="entry name" value="2-enoyl-CoA Hydratase, Chain A, domain 1"/>
    <property type="match status" value="1"/>
</dbReference>
<evidence type="ECO:0000256" key="1">
    <source>
        <dbReference type="ARBA" id="ARBA00005005"/>
    </source>
</evidence>
<evidence type="ECO:0000256" key="3">
    <source>
        <dbReference type="ARBA" id="ARBA00007005"/>
    </source>
</evidence>
<comment type="caution">
    <text evidence="15">The sequence shown here is derived from an EMBL/GenBank/DDBJ whole genome shotgun (WGS) entry which is preliminary data.</text>
</comment>
<keyword evidence="16" id="KW-1185">Reference proteome</keyword>
<organism evidence="15 16">
    <name type="scientific">Microbacterium trichothecenolyticum</name>
    <name type="common">Aureobacterium trichothecenolyticum</name>
    <dbReference type="NCBI Taxonomy" id="69370"/>
    <lineage>
        <taxon>Bacteria</taxon>
        <taxon>Bacillati</taxon>
        <taxon>Actinomycetota</taxon>
        <taxon>Actinomycetes</taxon>
        <taxon>Micrococcales</taxon>
        <taxon>Microbacteriaceae</taxon>
        <taxon>Microbacterium</taxon>
    </lineage>
</organism>
<dbReference type="InterPro" id="IPR050136">
    <property type="entry name" value="FA_oxidation_alpha_subunit"/>
</dbReference>
<name>A0A0M2HAS8_MICTR</name>
<keyword evidence="9" id="KW-0443">Lipid metabolism</keyword>
<dbReference type="Pfam" id="PF02737">
    <property type="entry name" value="3HCDH_N"/>
    <property type="match status" value="1"/>
</dbReference>
<evidence type="ECO:0000313" key="15">
    <source>
        <dbReference type="EMBL" id="KJL41769.1"/>
    </source>
</evidence>
<dbReference type="Gene3D" id="3.40.50.720">
    <property type="entry name" value="NAD(P)-binding Rossmann-like Domain"/>
    <property type="match status" value="1"/>
</dbReference>
<dbReference type="PANTHER" id="PTHR43612">
    <property type="entry name" value="TRIFUNCTIONAL ENZYME SUBUNIT ALPHA"/>
    <property type="match status" value="1"/>
</dbReference>
<evidence type="ECO:0000256" key="10">
    <source>
        <dbReference type="ARBA" id="ARBA00023239"/>
    </source>
</evidence>
<evidence type="ECO:0000256" key="9">
    <source>
        <dbReference type="ARBA" id="ARBA00023098"/>
    </source>
</evidence>
<dbReference type="SUPFAM" id="SSF52096">
    <property type="entry name" value="ClpP/crotonase"/>
    <property type="match status" value="1"/>
</dbReference>
<dbReference type="RefSeq" id="WP_045299667.1">
    <property type="nucleotide sequence ID" value="NZ_JYJA01000036.1"/>
</dbReference>
<sequence>MSTTIDDTAVYQGYAWEQDADGDVVITLDDPDSSVNTMNPHFVTALKATADRLEAERDDVRGVILVSAKKSWFAGGDLNLLRAADPSRAAEETAHIDAVKADLRRLEVLGKPVVAAMNGTALGGGLELALAAHHRIAADVRGAQFGVPEVSLGLLPGGGGITRLVRMLGLQKALTDVILPATKFSPSDALAVGIVDELVPSADELVPAAKAWIAANPAPVKPWDVKGFRIPGGAPNSPSLAGALPAFPASLRKQLKGAPLPAPRAAMAAAVEGAYVDFETASKVETRYLVELTHGQVAKNMIKAFFFDLGHINAGGSRPGGFPKYRAKKVGVIGAGMMGAAIAYVSAKAGIEVVLKDVTLEAAEKGKDYSRALEDKALARGRTTASTSEALLARITPTADPADFAGVDFVIEAVFESVPVKQGVFEEIQHVALPHAVLGSNTSTLPITLLAEGVERTDDFIGIHFFSPVDKMPLVEIVRGERTSDEVLAKTFDYVQQIRKTPIVVNDARGFFTSRVIGRFIAEAVAAVGEGVEPASVEQAALQAGYPAGALQLLDELTISLSRSIRLETRAAEEASGAVWVEHPSEAVMDWMVVDAERPGRRAGGGFYQYDESGRRVGIWPGLREKYGSGRTVLPFEDLQERMLFAEALDTIACLDAGVLTSVPDANIGSIYGIGFPAWTGGVLQYINQYDGGLHGFIARSRQLAQRYGDRFLPPASLIAKAEAGETYE</sequence>
<dbReference type="GO" id="GO:0016509">
    <property type="term" value="F:long-chain (3S)-3-hydroxyacyl-CoA dehydrogenase (NAD+) activity"/>
    <property type="evidence" value="ECO:0007669"/>
    <property type="project" value="TreeGrafter"/>
</dbReference>
<keyword evidence="8" id="KW-0520">NAD</keyword>
<dbReference type="CDD" id="cd06558">
    <property type="entry name" value="crotonase-like"/>
    <property type="match status" value="1"/>
</dbReference>
<keyword evidence="11" id="KW-0511">Multifunctional enzyme</keyword>
<dbReference type="GO" id="GO:0006635">
    <property type="term" value="P:fatty acid beta-oxidation"/>
    <property type="evidence" value="ECO:0007669"/>
    <property type="project" value="UniProtKB-UniPathway"/>
</dbReference>
<dbReference type="FunFam" id="3.90.226.10:FF:000047">
    <property type="entry name" value="Probable 3-hydroxyacyl-CoA dehydrogenase"/>
    <property type="match status" value="1"/>
</dbReference>
<dbReference type="GO" id="GO:0004300">
    <property type="term" value="F:enoyl-CoA hydratase activity"/>
    <property type="evidence" value="ECO:0007669"/>
    <property type="project" value="TreeGrafter"/>
</dbReference>
<dbReference type="InterPro" id="IPR036291">
    <property type="entry name" value="NAD(P)-bd_dom_sf"/>
</dbReference>